<evidence type="ECO:0000256" key="6">
    <source>
        <dbReference type="ARBA" id="ARBA00022630"/>
    </source>
</evidence>
<feature type="domain" description="Acyl-CoA dehydrogenase/oxidase C-terminal" evidence="12">
    <location>
        <begin position="238"/>
        <end position="386"/>
    </location>
</feature>
<dbReference type="CDD" id="cd01156">
    <property type="entry name" value="IVD"/>
    <property type="match status" value="1"/>
</dbReference>
<keyword evidence="8" id="KW-0809">Transit peptide</keyword>
<gene>
    <name evidence="15" type="ORF">IFE19_05540</name>
</gene>
<comment type="catalytic activity">
    <reaction evidence="10">
        <text>3-methylbutanoyl-CoA + oxidized [electron-transfer flavoprotein] + H(+) = 3-methylbut-2-enoyl-CoA + reduced [electron-transfer flavoprotein]</text>
        <dbReference type="Rhea" id="RHEA:12276"/>
        <dbReference type="Rhea" id="RHEA-COMP:10685"/>
        <dbReference type="Rhea" id="RHEA-COMP:10686"/>
        <dbReference type="ChEBI" id="CHEBI:15378"/>
        <dbReference type="ChEBI" id="CHEBI:57344"/>
        <dbReference type="ChEBI" id="CHEBI:57345"/>
        <dbReference type="ChEBI" id="CHEBI:57692"/>
        <dbReference type="ChEBI" id="CHEBI:58307"/>
        <dbReference type="EC" id="1.3.8.4"/>
    </reaction>
</comment>
<dbReference type="InterPro" id="IPR046373">
    <property type="entry name" value="Acyl-CoA_Oxase/DH_mid-dom_sf"/>
</dbReference>
<name>A0ABX7SR49_9CAUL</name>
<dbReference type="Gene3D" id="2.40.110.10">
    <property type="entry name" value="Butyryl-CoA Dehydrogenase, subunit A, domain 2"/>
    <property type="match status" value="1"/>
</dbReference>
<accession>A0ABX7SR49</accession>
<feature type="domain" description="Acyl-CoA dehydrogenase/oxidase N-terminal" evidence="14">
    <location>
        <begin position="16"/>
        <end position="127"/>
    </location>
</feature>
<evidence type="ECO:0000256" key="1">
    <source>
        <dbReference type="ARBA" id="ARBA00001974"/>
    </source>
</evidence>
<evidence type="ECO:0000256" key="7">
    <source>
        <dbReference type="ARBA" id="ARBA00022827"/>
    </source>
</evidence>
<dbReference type="PROSITE" id="PS00073">
    <property type="entry name" value="ACYL_COA_DH_2"/>
    <property type="match status" value="1"/>
</dbReference>
<keyword evidence="9 11" id="KW-0560">Oxidoreductase</keyword>
<dbReference type="RefSeq" id="WP_207827430.1">
    <property type="nucleotide sequence ID" value="NZ_CP062006.1"/>
</dbReference>
<dbReference type="Pfam" id="PF02771">
    <property type="entry name" value="Acyl-CoA_dh_N"/>
    <property type="match status" value="1"/>
</dbReference>
<keyword evidence="6 11" id="KW-0285">Flavoprotein</keyword>
<dbReference type="Gene3D" id="1.20.140.10">
    <property type="entry name" value="Butyryl-CoA Dehydrogenase, subunit A, domain 3"/>
    <property type="match status" value="1"/>
</dbReference>
<evidence type="ECO:0000256" key="11">
    <source>
        <dbReference type="RuleBase" id="RU362125"/>
    </source>
</evidence>
<dbReference type="InterPro" id="IPR009075">
    <property type="entry name" value="AcylCo_DH/oxidase_C"/>
</dbReference>
<feature type="domain" description="Acyl-CoA oxidase/dehydrogenase middle" evidence="13">
    <location>
        <begin position="132"/>
        <end position="226"/>
    </location>
</feature>
<dbReference type="EC" id="1.3.8.4" evidence="4"/>
<protein>
    <recommendedName>
        <fullName evidence="5">Isovaleryl-CoA dehydrogenase, mitochondrial</fullName>
        <ecNumber evidence="4">1.3.8.4</ecNumber>
    </recommendedName>
</protein>
<evidence type="ECO:0000256" key="10">
    <source>
        <dbReference type="ARBA" id="ARBA00052875"/>
    </source>
</evidence>
<organism evidence="15 16">
    <name type="scientific">Brevundimonas pondensis</name>
    <dbReference type="NCBI Taxonomy" id="2774189"/>
    <lineage>
        <taxon>Bacteria</taxon>
        <taxon>Pseudomonadati</taxon>
        <taxon>Pseudomonadota</taxon>
        <taxon>Alphaproteobacteria</taxon>
        <taxon>Caulobacterales</taxon>
        <taxon>Caulobacteraceae</taxon>
        <taxon>Brevundimonas</taxon>
    </lineage>
</organism>
<dbReference type="PANTHER" id="PTHR43884">
    <property type="entry name" value="ACYL-COA DEHYDROGENASE"/>
    <property type="match status" value="1"/>
</dbReference>
<dbReference type="PIRSF" id="PIRSF016578">
    <property type="entry name" value="HsaA"/>
    <property type="match status" value="1"/>
</dbReference>
<keyword evidence="16" id="KW-1185">Reference proteome</keyword>
<evidence type="ECO:0000259" key="12">
    <source>
        <dbReference type="Pfam" id="PF00441"/>
    </source>
</evidence>
<comment type="similarity">
    <text evidence="3 11">Belongs to the acyl-CoA dehydrogenase family.</text>
</comment>
<dbReference type="InterPro" id="IPR006089">
    <property type="entry name" value="Acyl-CoA_DH_CS"/>
</dbReference>
<dbReference type="Gene3D" id="1.10.540.10">
    <property type="entry name" value="Acyl-CoA dehydrogenase/oxidase, N-terminal domain"/>
    <property type="match status" value="1"/>
</dbReference>
<dbReference type="InterPro" id="IPR013786">
    <property type="entry name" value="AcylCoA_DH/ox_N"/>
</dbReference>
<dbReference type="PROSITE" id="PS00072">
    <property type="entry name" value="ACYL_COA_DH_1"/>
    <property type="match status" value="1"/>
</dbReference>
<dbReference type="InterPro" id="IPR037069">
    <property type="entry name" value="AcylCoA_DH/ox_N_sf"/>
</dbReference>
<dbReference type="EMBL" id="CP062006">
    <property type="protein sequence ID" value="QTC89483.1"/>
    <property type="molecule type" value="Genomic_DNA"/>
</dbReference>
<keyword evidence="7 11" id="KW-0274">FAD</keyword>
<dbReference type="SUPFAM" id="SSF56645">
    <property type="entry name" value="Acyl-CoA dehydrogenase NM domain-like"/>
    <property type="match status" value="1"/>
</dbReference>
<dbReference type="InterPro" id="IPR006091">
    <property type="entry name" value="Acyl-CoA_Oxase/DH_mid-dom"/>
</dbReference>
<evidence type="ECO:0000256" key="3">
    <source>
        <dbReference type="ARBA" id="ARBA00009347"/>
    </source>
</evidence>
<evidence type="ECO:0000256" key="5">
    <source>
        <dbReference type="ARBA" id="ARBA00018258"/>
    </source>
</evidence>
<evidence type="ECO:0000259" key="14">
    <source>
        <dbReference type="Pfam" id="PF02771"/>
    </source>
</evidence>
<dbReference type="Proteomes" id="UP000663942">
    <property type="component" value="Chromosome"/>
</dbReference>
<dbReference type="InterPro" id="IPR036250">
    <property type="entry name" value="AcylCo_DH-like_C"/>
</dbReference>
<dbReference type="Pfam" id="PF02770">
    <property type="entry name" value="Acyl-CoA_dh_M"/>
    <property type="match status" value="1"/>
</dbReference>
<dbReference type="InterPro" id="IPR034183">
    <property type="entry name" value="IVD"/>
</dbReference>
<dbReference type="Pfam" id="PF00441">
    <property type="entry name" value="Acyl-CoA_dh_1"/>
    <property type="match status" value="1"/>
</dbReference>
<proteinExistence type="inferred from homology"/>
<dbReference type="InterPro" id="IPR009100">
    <property type="entry name" value="AcylCoA_DH/oxidase_NM_dom_sf"/>
</dbReference>
<sequence length="388" mass="41922">MSIPFAPQSMEFGLGENADAIRETTARWAADRLAPLAAEIDEKNEFKRELWPEMGEMGLHGITVEEEFGGLGLGYLEHVVAMEEVSRASASIGLSYGAHSNLCVNQIRRWGTPEQKHKYLPKLISGEHVGSLAMSEAGSGSDVMSMRTRADKKGDRYVLNGTKFWITNAPSADTLVVYAKTDPEAGSKGCTAFLVERGMKGFSVSKKLDKMGMRGSDTAELVFEDCEIPEENVMGPVGGGAGVLMSGLDYERAVLSAGPLGIMQAALDVVLPYVRERKQFGKAIGSFQLMQAKVADMYVALNSARAYVYAVARACDQGKTTRYDAAGAILLASENAVKVSLEAVQALGGAGYTKEWPVERLVRDAKLYDIGAGTNEIRRFLIGRELLG</sequence>
<evidence type="ECO:0000256" key="4">
    <source>
        <dbReference type="ARBA" id="ARBA00012044"/>
    </source>
</evidence>
<evidence type="ECO:0000259" key="13">
    <source>
        <dbReference type="Pfam" id="PF02770"/>
    </source>
</evidence>
<evidence type="ECO:0000313" key="16">
    <source>
        <dbReference type="Proteomes" id="UP000663942"/>
    </source>
</evidence>
<evidence type="ECO:0000313" key="15">
    <source>
        <dbReference type="EMBL" id="QTC89483.1"/>
    </source>
</evidence>
<reference evidence="15 16" key="1">
    <citation type="submission" date="2020-09" db="EMBL/GenBank/DDBJ databases">
        <title>Brevundimonas sp. LVF1 isolated from an oligotrophic pond in Goettingen, Germany.</title>
        <authorList>
            <person name="Friedrich I."/>
            <person name="Klassen A."/>
            <person name="Neubauer H."/>
            <person name="Schneider D."/>
            <person name="Hertel R."/>
            <person name="Daniel R."/>
        </authorList>
    </citation>
    <scope>NUCLEOTIDE SEQUENCE [LARGE SCALE GENOMIC DNA]</scope>
    <source>
        <strain evidence="15 16">LVF1</strain>
    </source>
</reference>
<comment type="pathway">
    <text evidence="2">Amino-acid degradation; L-leucine degradation; (S)-3-hydroxy-3-methylglutaryl-CoA from 3-isovaleryl-CoA: step 1/3.</text>
</comment>
<evidence type="ECO:0000256" key="8">
    <source>
        <dbReference type="ARBA" id="ARBA00022946"/>
    </source>
</evidence>
<dbReference type="SUPFAM" id="SSF47203">
    <property type="entry name" value="Acyl-CoA dehydrogenase C-terminal domain-like"/>
    <property type="match status" value="1"/>
</dbReference>
<evidence type="ECO:0000256" key="9">
    <source>
        <dbReference type="ARBA" id="ARBA00023002"/>
    </source>
</evidence>
<dbReference type="PANTHER" id="PTHR43884:SF12">
    <property type="entry name" value="ISOVALERYL-COA DEHYDROGENASE, MITOCHONDRIAL-RELATED"/>
    <property type="match status" value="1"/>
</dbReference>
<comment type="cofactor">
    <cofactor evidence="1 11">
        <name>FAD</name>
        <dbReference type="ChEBI" id="CHEBI:57692"/>
    </cofactor>
</comment>
<evidence type="ECO:0000256" key="2">
    <source>
        <dbReference type="ARBA" id="ARBA00004898"/>
    </source>
</evidence>